<evidence type="ECO:0000313" key="2">
    <source>
        <dbReference type="EMBL" id="MEU3787847.1"/>
    </source>
</evidence>
<protein>
    <submittedName>
        <fullName evidence="2">Uncharacterized protein</fullName>
    </submittedName>
</protein>
<dbReference type="EMBL" id="JBEZVE010000056">
    <property type="protein sequence ID" value="MEU3787847.1"/>
    <property type="molecule type" value="Genomic_DNA"/>
</dbReference>
<feature type="region of interest" description="Disordered" evidence="1">
    <location>
        <begin position="1"/>
        <end position="22"/>
    </location>
</feature>
<comment type="caution">
    <text evidence="2">The sequence shown here is derived from an EMBL/GenBank/DDBJ whole genome shotgun (WGS) entry which is preliminary data.</text>
</comment>
<name>A0ABV2ZZ53_9ACTN</name>
<reference evidence="2 3" key="1">
    <citation type="submission" date="2024-06" db="EMBL/GenBank/DDBJ databases">
        <title>The Natural Products Discovery Center: Release of the First 8490 Sequenced Strains for Exploring Actinobacteria Biosynthetic Diversity.</title>
        <authorList>
            <person name="Kalkreuter E."/>
            <person name="Kautsar S.A."/>
            <person name="Yang D."/>
            <person name="Bader C.D."/>
            <person name="Teijaro C.N."/>
            <person name="Fluegel L."/>
            <person name="Davis C.M."/>
            <person name="Simpson J.R."/>
            <person name="Lauterbach L."/>
            <person name="Steele A.D."/>
            <person name="Gui C."/>
            <person name="Meng S."/>
            <person name="Li G."/>
            <person name="Viehrig K."/>
            <person name="Ye F."/>
            <person name="Su P."/>
            <person name="Kiefer A.F."/>
            <person name="Nichols A."/>
            <person name="Cepeda A.J."/>
            <person name="Yan W."/>
            <person name="Fan B."/>
            <person name="Jiang Y."/>
            <person name="Adhikari A."/>
            <person name="Zheng C.-J."/>
            <person name="Schuster L."/>
            <person name="Cowan T.M."/>
            <person name="Smanski M.J."/>
            <person name="Chevrette M.G."/>
            <person name="De Carvalho L.P.S."/>
            <person name="Shen B."/>
        </authorList>
    </citation>
    <scope>NUCLEOTIDE SEQUENCE [LARGE SCALE GENOMIC DNA]</scope>
    <source>
        <strain evidence="2 3">NPDC033843</strain>
    </source>
</reference>
<evidence type="ECO:0000313" key="3">
    <source>
        <dbReference type="Proteomes" id="UP001550739"/>
    </source>
</evidence>
<accession>A0ABV2ZZ53</accession>
<sequence length="71" mass="7115">MGCGCGGNRKRSVGVGSAARPSKTTYQVVLDDGNGRVAFTTSNKPLADKVSGNYPGSVVRPIGATTASAEA</sequence>
<proteinExistence type="predicted"/>
<dbReference type="RefSeq" id="WP_334580186.1">
    <property type="nucleotide sequence ID" value="NZ_JBEZVE010000056.1"/>
</dbReference>
<keyword evidence="3" id="KW-1185">Reference proteome</keyword>
<gene>
    <name evidence="2" type="ORF">AB0E89_46350</name>
</gene>
<evidence type="ECO:0000256" key="1">
    <source>
        <dbReference type="SAM" id="MobiDB-lite"/>
    </source>
</evidence>
<dbReference type="Proteomes" id="UP001550739">
    <property type="component" value="Unassembled WGS sequence"/>
</dbReference>
<organism evidence="2 3">
    <name type="scientific">Streptomyces sp. 900129855</name>
    <dbReference type="NCBI Taxonomy" id="3155129"/>
    <lineage>
        <taxon>Bacteria</taxon>
        <taxon>Bacillati</taxon>
        <taxon>Actinomycetota</taxon>
        <taxon>Actinomycetes</taxon>
        <taxon>Kitasatosporales</taxon>
        <taxon>Streptomycetaceae</taxon>
        <taxon>Streptomyces</taxon>
    </lineage>
</organism>